<dbReference type="SUPFAM" id="SSF56801">
    <property type="entry name" value="Acetyl-CoA synthetase-like"/>
    <property type="match status" value="1"/>
</dbReference>
<proteinExistence type="inferred from homology"/>
<dbReference type="InterPro" id="IPR042099">
    <property type="entry name" value="ANL_N_sf"/>
</dbReference>
<keyword evidence="4" id="KW-0443">Lipid metabolism</keyword>
<keyword evidence="3" id="KW-0276">Fatty acid metabolism</keyword>
<evidence type="ECO:0000259" key="5">
    <source>
        <dbReference type="Pfam" id="PF00501"/>
    </source>
</evidence>
<dbReference type="PANTHER" id="PTHR43859:SF4">
    <property type="entry name" value="BUTANOATE--COA LIGASE AAE1-RELATED"/>
    <property type="match status" value="1"/>
</dbReference>
<keyword evidence="2" id="KW-0436">Ligase</keyword>
<evidence type="ECO:0008006" key="8">
    <source>
        <dbReference type="Google" id="ProtNLM"/>
    </source>
</evidence>
<gene>
    <name evidence="7" type="ORF">METZ01_LOCUS147482</name>
</gene>
<reference evidence="7" key="1">
    <citation type="submission" date="2018-05" db="EMBL/GenBank/DDBJ databases">
        <authorList>
            <person name="Lanie J.A."/>
            <person name="Ng W.-L."/>
            <person name="Kazmierczak K.M."/>
            <person name="Andrzejewski T.M."/>
            <person name="Davidsen T.M."/>
            <person name="Wayne K.J."/>
            <person name="Tettelin H."/>
            <person name="Glass J.I."/>
            <person name="Rusch D."/>
            <person name="Podicherti R."/>
            <person name="Tsui H.-C.T."/>
            <person name="Winkler M.E."/>
        </authorList>
    </citation>
    <scope>NUCLEOTIDE SEQUENCE</scope>
</reference>
<dbReference type="PANTHER" id="PTHR43859">
    <property type="entry name" value="ACYL-ACTIVATING ENZYME"/>
    <property type="match status" value="1"/>
</dbReference>
<dbReference type="AlphaFoldDB" id="A0A381ZZA1"/>
<dbReference type="Pfam" id="PF13193">
    <property type="entry name" value="AMP-binding_C"/>
    <property type="match status" value="1"/>
</dbReference>
<sequence length="590" mass="65852">RLNNRDLFRTHTDNKGDIISYDLHNRTTKYIQYRLQVERFDSTFVRERTLMPDNVHYKDLNPISFLDRSASVYPDKPAVSYGDTVYSYSQFYDRVNSLAGSLKAEGVERGDRVAFLVPNIPAMLEGHYGPLKIGAVLVAINIRLSAREISYILNHSGAKVLVFDSEFGDVINNIKDELPNVSRFVQVVDTVPKNTNIVGPEYEEFLASAPEREHRTPLESEEDAIAINYTSGTTGMPKGVQYHSRGAYLAALGEVLESGMTFRTNYLWTLPMFHCNGWCYTWGVTAVGGNHLCLRRVEPGEVYRQIREEGVSHMCCAPTVLTSMYSSPDAESQDLSGVTIMTAGAPPAPQVIRSMEQMGAEILHAYGLTETYGPHTICAIQPSWDGLSPDELANLKARQGVPFIVADTGLRVVDSEMKDVARDGSQMGEVVMRGNNVMSGYFSDESATSTAFEGDWFHSGDLAVWHDDGYIELQDRAKDIIISGGENISSQEVEKVIMEHEGVLEVSVVGVPDERWGEVPKAFVMARDGSVVTENDLIQFTRDRIAHFKAPKYVEFGELPKTATGKIQKYVLREKEWEGQEKRIQGSKLT</sequence>
<dbReference type="GO" id="GO:0006631">
    <property type="term" value="P:fatty acid metabolic process"/>
    <property type="evidence" value="ECO:0007669"/>
    <property type="project" value="UniProtKB-KW"/>
</dbReference>
<dbReference type="InterPro" id="IPR020845">
    <property type="entry name" value="AMP-binding_CS"/>
</dbReference>
<comment type="similarity">
    <text evidence="1">Belongs to the ATP-dependent AMP-binding enzyme family.</text>
</comment>
<evidence type="ECO:0000256" key="3">
    <source>
        <dbReference type="ARBA" id="ARBA00022832"/>
    </source>
</evidence>
<dbReference type="Gene3D" id="3.30.300.30">
    <property type="match status" value="1"/>
</dbReference>
<dbReference type="NCBIfam" id="NF004837">
    <property type="entry name" value="PRK06187.1"/>
    <property type="match status" value="1"/>
</dbReference>
<feature type="non-terminal residue" evidence="7">
    <location>
        <position position="1"/>
    </location>
</feature>
<dbReference type="CDD" id="cd12118">
    <property type="entry name" value="ttLC_FACS_AEE21_like"/>
    <property type="match status" value="1"/>
</dbReference>
<evidence type="ECO:0000259" key="6">
    <source>
        <dbReference type="Pfam" id="PF13193"/>
    </source>
</evidence>
<protein>
    <recommendedName>
        <fullName evidence="8">AMP-dependent synthetase/ligase domain-containing protein</fullName>
    </recommendedName>
</protein>
<dbReference type="InterPro" id="IPR045851">
    <property type="entry name" value="AMP-bd_C_sf"/>
</dbReference>
<dbReference type="InterPro" id="IPR000873">
    <property type="entry name" value="AMP-dep_synth/lig_dom"/>
</dbReference>
<evidence type="ECO:0000256" key="1">
    <source>
        <dbReference type="ARBA" id="ARBA00006432"/>
    </source>
</evidence>
<evidence type="ECO:0000256" key="4">
    <source>
        <dbReference type="ARBA" id="ARBA00023098"/>
    </source>
</evidence>
<dbReference type="GO" id="GO:0016874">
    <property type="term" value="F:ligase activity"/>
    <property type="evidence" value="ECO:0007669"/>
    <property type="project" value="UniProtKB-KW"/>
</dbReference>
<dbReference type="NCBIfam" id="NF006020">
    <property type="entry name" value="PRK08162.1"/>
    <property type="match status" value="1"/>
</dbReference>
<organism evidence="7">
    <name type="scientific">marine metagenome</name>
    <dbReference type="NCBI Taxonomy" id="408172"/>
    <lineage>
        <taxon>unclassified sequences</taxon>
        <taxon>metagenomes</taxon>
        <taxon>ecological metagenomes</taxon>
    </lineage>
</organism>
<name>A0A381ZZA1_9ZZZZ</name>
<feature type="domain" description="AMP-dependent synthetase/ligase" evidence="5">
    <location>
        <begin position="66"/>
        <end position="442"/>
    </location>
</feature>
<dbReference type="PROSITE" id="PS00455">
    <property type="entry name" value="AMP_BINDING"/>
    <property type="match status" value="1"/>
</dbReference>
<feature type="domain" description="AMP-binding enzyme C-terminal" evidence="6">
    <location>
        <begin position="492"/>
        <end position="566"/>
    </location>
</feature>
<dbReference type="InterPro" id="IPR025110">
    <property type="entry name" value="AMP-bd_C"/>
</dbReference>
<dbReference type="EMBL" id="UINC01023283">
    <property type="protein sequence ID" value="SVA94628.1"/>
    <property type="molecule type" value="Genomic_DNA"/>
</dbReference>
<dbReference type="Pfam" id="PF00501">
    <property type="entry name" value="AMP-binding"/>
    <property type="match status" value="1"/>
</dbReference>
<accession>A0A381ZZA1</accession>
<evidence type="ECO:0000313" key="7">
    <source>
        <dbReference type="EMBL" id="SVA94628.1"/>
    </source>
</evidence>
<dbReference type="FunFam" id="3.30.300.30:FF:000008">
    <property type="entry name" value="2,3-dihydroxybenzoate-AMP ligase"/>
    <property type="match status" value="1"/>
</dbReference>
<evidence type="ECO:0000256" key="2">
    <source>
        <dbReference type="ARBA" id="ARBA00022598"/>
    </source>
</evidence>
<dbReference type="Gene3D" id="3.40.50.12780">
    <property type="entry name" value="N-terminal domain of ligase-like"/>
    <property type="match status" value="1"/>
</dbReference>